<keyword evidence="1" id="KW-0902">Two-component regulatory system</keyword>
<sequence>MSTSCARPCAPPAPRPRSRRAGVSAIGWSSVIARPPMADGPSAADLALLDPDGTFALRLAEDRATLARLAGVLDAMETAGGQPDCLAAIELVAHRLAGAAGTFGHAAVSSAALDLEDQVIALRKGADNRPAVAGGLATLVGALDNAIGAGQGN</sequence>
<reference evidence="4 5" key="1">
    <citation type="submission" date="2019-04" db="EMBL/GenBank/DDBJ databases">
        <title>Mesorhizobium composti sp. nov., isolated from compost.</title>
        <authorList>
            <person name="Lin S.-Y."/>
            <person name="Hameed A."/>
            <person name="Hsieh Y.-T."/>
            <person name="Young C.-C."/>
        </authorList>
    </citation>
    <scope>NUCLEOTIDE SEQUENCE [LARGE SCALE GENOMIC DNA]</scope>
    <source>
        <strain evidence="4 5">CC-YTH430</strain>
    </source>
</reference>
<dbReference type="InterPro" id="IPR008207">
    <property type="entry name" value="Sig_transdc_His_kin_Hpt_dom"/>
</dbReference>
<protein>
    <recommendedName>
        <fullName evidence="3">HPt domain-containing protein</fullName>
    </recommendedName>
</protein>
<dbReference type="Gene3D" id="1.20.120.160">
    <property type="entry name" value="HPT domain"/>
    <property type="match status" value="1"/>
</dbReference>
<dbReference type="Proteomes" id="UP000306441">
    <property type="component" value="Unassembled WGS sequence"/>
</dbReference>
<organism evidence="4 5">
    <name type="scientific">Ollibium composti</name>
    <dbReference type="NCBI Taxonomy" id="2675109"/>
    <lineage>
        <taxon>Bacteria</taxon>
        <taxon>Pseudomonadati</taxon>
        <taxon>Pseudomonadota</taxon>
        <taxon>Alphaproteobacteria</taxon>
        <taxon>Hyphomicrobiales</taxon>
        <taxon>Phyllobacteriaceae</taxon>
        <taxon>Ollibium</taxon>
    </lineage>
</organism>
<evidence type="ECO:0000259" key="3">
    <source>
        <dbReference type="Pfam" id="PF01627"/>
    </source>
</evidence>
<dbReference type="InterPro" id="IPR036641">
    <property type="entry name" value="HPT_dom_sf"/>
</dbReference>
<gene>
    <name evidence="4" type="ORF">E6C48_03645</name>
</gene>
<name>A0ABY2QAA9_9HYPH</name>
<proteinExistence type="predicted"/>
<feature type="domain" description="HPt" evidence="3">
    <location>
        <begin position="68"/>
        <end position="145"/>
    </location>
</feature>
<evidence type="ECO:0000256" key="2">
    <source>
        <dbReference type="SAM" id="MobiDB-lite"/>
    </source>
</evidence>
<accession>A0ABY2QAA9</accession>
<feature type="region of interest" description="Disordered" evidence="2">
    <location>
        <begin position="1"/>
        <end position="21"/>
    </location>
</feature>
<evidence type="ECO:0000313" key="4">
    <source>
        <dbReference type="EMBL" id="THF58762.1"/>
    </source>
</evidence>
<evidence type="ECO:0000256" key="1">
    <source>
        <dbReference type="ARBA" id="ARBA00023012"/>
    </source>
</evidence>
<evidence type="ECO:0000313" key="5">
    <source>
        <dbReference type="Proteomes" id="UP000306441"/>
    </source>
</evidence>
<comment type="caution">
    <text evidence="4">The sequence shown here is derived from an EMBL/GenBank/DDBJ whole genome shotgun (WGS) entry which is preliminary data.</text>
</comment>
<dbReference type="SUPFAM" id="SSF47226">
    <property type="entry name" value="Histidine-containing phosphotransfer domain, HPT domain"/>
    <property type="match status" value="1"/>
</dbReference>
<dbReference type="EMBL" id="SSNY01000002">
    <property type="protein sequence ID" value="THF58762.1"/>
    <property type="molecule type" value="Genomic_DNA"/>
</dbReference>
<keyword evidence="5" id="KW-1185">Reference proteome</keyword>
<dbReference type="Pfam" id="PF01627">
    <property type="entry name" value="Hpt"/>
    <property type="match status" value="1"/>
</dbReference>